<keyword evidence="5" id="KW-1185">Reference proteome</keyword>
<evidence type="ECO:0000313" key="5">
    <source>
        <dbReference type="Proteomes" id="UP000297258"/>
    </source>
</evidence>
<evidence type="ECO:0000259" key="3">
    <source>
        <dbReference type="PROSITE" id="PS51186"/>
    </source>
</evidence>
<dbReference type="PANTHER" id="PTHR43877:SF1">
    <property type="entry name" value="ACETYLTRANSFERASE"/>
    <property type="match status" value="1"/>
</dbReference>
<evidence type="ECO:0000256" key="1">
    <source>
        <dbReference type="ARBA" id="ARBA00022679"/>
    </source>
</evidence>
<dbReference type="PROSITE" id="PS51186">
    <property type="entry name" value="GNAT"/>
    <property type="match status" value="1"/>
</dbReference>
<keyword evidence="2" id="KW-0012">Acyltransferase</keyword>
<proteinExistence type="predicted"/>
<protein>
    <submittedName>
        <fullName evidence="4">GNAT family N-acetyltransferase</fullName>
    </submittedName>
</protein>
<dbReference type="OrthoDB" id="336415at2"/>
<comment type="caution">
    <text evidence="4">The sequence shown here is derived from an EMBL/GenBank/DDBJ whole genome shotgun (WGS) entry which is preliminary data.</text>
</comment>
<dbReference type="InterPro" id="IPR016181">
    <property type="entry name" value="Acyl_CoA_acyltransferase"/>
</dbReference>
<dbReference type="Proteomes" id="UP000297258">
    <property type="component" value="Unassembled WGS sequence"/>
</dbReference>
<name>A0A4Y9SUA4_9BURK</name>
<dbReference type="SUPFAM" id="SSF55729">
    <property type="entry name" value="Acyl-CoA N-acyltransferases (Nat)"/>
    <property type="match status" value="1"/>
</dbReference>
<dbReference type="PANTHER" id="PTHR43877">
    <property type="entry name" value="AMINOALKYLPHOSPHONATE N-ACETYLTRANSFERASE-RELATED-RELATED"/>
    <property type="match status" value="1"/>
</dbReference>
<dbReference type="InterPro" id="IPR000182">
    <property type="entry name" value="GNAT_dom"/>
</dbReference>
<gene>
    <name evidence="4" type="ORF">E4O92_21980</name>
</gene>
<dbReference type="CDD" id="cd04301">
    <property type="entry name" value="NAT_SF"/>
    <property type="match status" value="1"/>
</dbReference>
<sequence length="142" mass="15619">MSRSDSRLPEDKRAAFSLGLATPLDRPGWRRVWIALDAAGSIAGHVDLRARPEAAAAHRALLGMGVHRDWRRQGVGSRLIETAIAWGRTEAGLGWIDLEVLSANEPAVALYLRHGFGKIGEYRQMFRIDGATLDYTLMALAL</sequence>
<organism evidence="4 5">
    <name type="scientific">Massilia horti</name>
    <dbReference type="NCBI Taxonomy" id="2562153"/>
    <lineage>
        <taxon>Bacteria</taxon>
        <taxon>Pseudomonadati</taxon>
        <taxon>Pseudomonadota</taxon>
        <taxon>Betaproteobacteria</taxon>
        <taxon>Burkholderiales</taxon>
        <taxon>Oxalobacteraceae</taxon>
        <taxon>Telluria group</taxon>
        <taxon>Massilia</taxon>
    </lineage>
</organism>
<accession>A0A4Y9SUA4</accession>
<evidence type="ECO:0000256" key="2">
    <source>
        <dbReference type="ARBA" id="ARBA00023315"/>
    </source>
</evidence>
<dbReference type="GO" id="GO:0016747">
    <property type="term" value="F:acyltransferase activity, transferring groups other than amino-acyl groups"/>
    <property type="evidence" value="ECO:0007669"/>
    <property type="project" value="InterPro"/>
</dbReference>
<dbReference type="EMBL" id="SPUM01000140">
    <property type="protein sequence ID" value="TFW28336.1"/>
    <property type="molecule type" value="Genomic_DNA"/>
</dbReference>
<keyword evidence="1 4" id="KW-0808">Transferase</keyword>
<dbReference type="InterPro" id="IPR050832">
    <property type="entry name" value="Bact_Acetyltransf"/>
</dbReference>
<feature type="domain" description="N-acetyltransferase" evidence="3">
    <location>
        <begin position="1"/>
        <end position="142"/>
    </location>
</feature>
<evidence type="ECO:0000313" key="4">
    <source>
        <dbReference type="EMBL" id="TFW28336.1"/>
    </source>
</evidence>
<reference evidence="4 5" key="1">
    <citation type="submission" date="2019-03" db="EMBL/GenBank/DDBJ databases">
        <title>Draft genome of Massilia hortus sp. nov., a novel bacterial species of the Oxalobacteraceae family.</title>
        <authorList>
            <person name="Peta V."/>
            <person name="Raths R."/>
            <person name="Bucking H."/>
        </authorList>
    </citation>
    <scope>NUCLEOTIDE SEQUENCE [LARGE SCALE GENOMIC DNA]</scope>
    <source>
        <strain evidence="4 5">ONC3</strain>
    </source>
</reference>
<dbReference type="Pfam" id="PF00583">
    <property type="entry name" value="Acetyltransf_1"/>
    <property type="match status" value="1"/>
</dbReference>
<dbReference type="Gene3D" id="3.40.630.30">
    <property type="match status" value="1"/>
</dbReference>
<dbReference type="AlphaFoldDB" id="A0A4Y9SUA4"/>